<organism evidence="4 5">
    <name type="scientific">Cercophora scortea</name>
    <dbReference type="NCBI Taxonomy" id="314031"/>
    <lineage>
        <taxon>Eukaryota</taxon>
        <taxon>Fungi</taxon>
        <taxon>Dikarya</taxon>
        <taxon>Ascomycota</taxon>
        <taxon>Pezizomycotina</taxon>
        <taxon>Sordariomycetes</taxon>
        <taxon>Sordariomycetidae</taxon>
        <taxon>Sordariales</taxon>
        <taxon>Lasiosphaeriaceae</taxon>
        <taxon>Cercophora</taxon>
    </lineage>
</organism>
<accession>A0AAE0MHD4</accession>
<evidence type="ECO:0000313" key="5">
    <source>
        <dbReference type="Proteomes" id="UP001286456"/>
    </source>
</evidence>
<proteinExistence type="predicted"/>
<dbReference type="InterPro" id="IPR013087">
    <property type="entry name" value="Znf_C2H2_type"/>
</dbReference>
<sequence length="853" mass="94672">MDPTLELDAATIEFALQEQTTLKSESSTGLSDDGPTKSQPPPPSSARSSIASFASKSSVASNRYSTASSRLSSASMIASSVLEDAAWAFKLPVLPQPQPGLPPVQGLPPVIHQLKMYCCLSCDTKFMRKFDWKRHEIEFHEKESCYPCPEPECDKVFFQAPTFNTHHRSQHGCITCPHSGTVFKTLRKRTGRGCGFCGGFYSSLTRYFDHVAQHFEDNATKDMWQHSLVLYGLLHSQRLHDAWRRAITALPSGFRLEWNVKTSGRLDGYPELGSSLQDELEFFDGTTEEAEILVQKALGLARVIVPGSTEPVTGFRLHQLNAALPGHRVQTDPDGEFSSVPFETVECVRDPVDAGEEPRSSADDEQDRVELNAPCKKEGGSNSNSESECFYEDDSDSFDSADGFDGQDQTKSVAERAVQAMVDRVMSRFWTLLEQDSFMTDASEPRSSESSCSMSPQQLQSSEAKGRGNKARGAVSKRRRDDDVWDNDDNGEPSTPPHAPTKKPGRQTSPKFACPFRKHDPVKFSIHSHKICALTPWPSIARLKEHLYRSHKQPPYCKRCCETFPTSKELEQHMMVAAAEICAVQLREPPSGITPEHIERLRSKKKPARNYSDGERWQDIYKLLFPDVTDIPSPYFELLQDIGNLSQQSQDIMEYQAYLRAELPRLVRQCLEQEAQRQVQPLELALLESLPGIVQRCQETAFSAFQQEYTTVRAPRIEVIGEPLSAQIASAAPPQSGSLARQAPSDILDNTGTLAYDFAPTTQPSFDLQVTPTSVARPTSQMTGGSNQVPSATTSVSSMVVLPDDWQNVSLSGFEYLGPCTCVGPCTCMDTMLGGVSGYSTEPYWSLSKCFIE</sequence>
<evidence type="ECO:0000256" key="2">
    <source>
        <dbReference type="SAM" id="MobiDB-lite"/>
    </source>
</evidence>
<dbReference type="AlphaFoldDB" id="A0AAE0MHD4"/>
<evidence type="ECO:0000256" key="1">
    <source>
        <dbReference type="PROSITE-ProRule" id="PRU00042"/>
    </source>
</evidence>
<protein>
    <recommendedName>
        <fullName evidence="3">C2H2-type domain-containing protein</fullName>
    </recommendedName>
</protein>
<keyword evidence="1" id="KW-0862">Zinc</keyword>
<feature type="compositionally biased region" description="Polar residues" evidence="2">
    <location>
        <begin position="18"/>
        <end position="30"/>
    </location>
</feature>
<evidence type="ECO:0000259" key="3">
    <source>
        <dbReference type="PROSITE" id="PS50157"/>
    </source>
</evidence>
<feature type="compositionally biased region" description="Basic and acidic residues" evidence="2">
    <location>
        <begin position="348"/>
        <end position="362"/>
    </location>
</feature>
<keyword evidence="5" id="KW-1185">Reference proteome</keyword>
<keyword evidence="1" id="KW-0863">Zinc-finger</keyword>
<feature type="region of interest" description="Disordered" evidence="2">
    <location>
        <begin position="18"/>
        <end position="51"/>
    </location>
</feature>
<dbReference type="PANTHER" id="PTHR38166:SF1">
    <property type="entry name" value="C2H2-TYPE DOMAIN-CONTAINING PROTEIN"/>
    <property type="match status" value="1"/>
</dbReference>
<dbReference type="SMART" id="SM00355">
    <property type="entry name" value="ZnF_C2H2"/>
    <property type="match status" value="4"/>
</dbReference>
<feature type="region of interest" description="Disordered" evidence="2">
    <location>
        <begin position="440"/>
        <end position="514"/>
    </location>
</feature>
<comment type="caution">
    <text evidence="4">The sequence shown here is derived from an EMBL/GenBank/DDBJ whole genome shotgun (WGS) entry which is preliminary data.</text>
</comment>
<reference evidence="4" key="2">
    <citation type="submission" date="2023-06" db="EMBL/GenBank/DDBJ databases">
        <authorList>
            <consortium name="Lawrence Berkeley National Laboratory"/>
            <person name="Haridas S."/>
            <person name="Hensen N."/>
            <person name="Bonometti L."/>
            <person name="Westerberg I."/>
            <person name="Brannstrom I.O."/>
            <person name="Guillou S."/>
            <person name="Cros-Aarteil S."/>
            <person name="Calhoun S."/>
            <person name="Kuo A."/>
            <person name="Mondo S."/>
            <person name="Pangilinan J."/>
            <person name="Riley R."/>
            <person name="Labutti K."/>
            <person name="Andreopoulos B."/>
            <person name="Lipzen A."/>
            <person name="Chen C."/>
            <person name="Yanf M."/>
            <person name="Daum C."/>
            <person name="Ng V."/>
            <person name="Clum A."/>
            <person name="Steindorff A."/>
            <person name="Ohm R."/>
            <person name="Martin F."/>
            <person name="Silar P."/>
            <person name="Natvig D."/>
            <person name="Lalanne C."/>
            <person name="Gautier V."/>
            <person name="Ament-Velasquez S.L."/>
            <person name="Kruys A."/>
            <person name="Hutchinson M.I."/>
            <person name="Powell A.J."/>
            <person name="Barry K."/>
            <person name="Miller A.N."/>
            <person name="Grigoriev I.V."/>
            <person name="Debuchy R."/>
            <person name="Gladieux P."/>
            <person name="Thoren M.H."/>
            <person name="Johannesson H."/>
        </authorList>
    </citation>
    <scope>NUCLEOTIDE SEQUENCE</scope>
    <source>
        <strain evidence="4">SMH4131-1</strain>
    </source>
</reference>
<keyword evidence="1" id="KW-0479">Metal-binding</keyword>
<gene>
    <name evidence="4" type="ORF">B0T19DRAFT_439392</name>
</gene>
<name>A0AAE0MHD4_9PEZI</name>
<dbReference type="PROSITE" id="PS00028">
    <property type="entry name" value="ZINC_FINGER_C2H2_1"/>
    <property type="match status" value="2"/>
</dbReference>
<dbReference type="Proteomes" id="UP001286456">
    <property type="component" value="Unassembled WGS sequence"/>
</dbReference>
<dbReference type="PROSITE" id="PS50157">
    <property type="entry name" value="ZINC_FINGER_C2H2_2"/>
    <property type="match status" value="1"/>
</dbReference>
<feature type="domain" description="C2H2-type" evidence="3">
    <location>
        <begin position="146"/>
        <end position="171"/>
    </location>
</feature>
<dbReference type="EMBL" id="JAUEPO010000002">
    <property type="protein sequence ID" value="KAK3332567.1"/>
    <property type="molecule type" value="Genomic_DNA"/>
</dbReference>
<reference evidence="4" key="1">
    <citation type="journal article" date="2023" name="Mol. Phylogenet. Evol.">
        <title>Genome-scale phylogeny and comparative genomics of the fungal order Sordariales.</title>
        <authorList>
            <person name="Hensen N."/>
            <person name="Bonometti L."/>
            <person name="Westerberg I."/>
            <person name="Brannstrom I.O."/>
            <person name="Guillou S."/>
            <person name="Cros-Aarteil S."/>
            <person name="Calhoun S."/>
            <person name="Haridas S."/>
            <person name="Kuo A."/>
            <person name="Mondo S."/>
            <person name="Pangilinan J."/>
            <person name="Riley R."/>
            <person name="LaButti K."/>
            <person name="Andreopoulos B."/>
            <person name="Lipzen A."/>
            <person name="Chen C."/>
            <person name="Yan M."/>
            <person name="Daum C."/>
            <person name="Ng V."/>
            <person name="Clum A."/>
            <person name="Steindorff A."/>
            <person name="Ohm R.A."/>
            <person name="Martin F."/>
            <person name="Silar P."/>
            <person name="Natvig D.O."/>
            <person name="Lalanne C."/>
            <person name="Gautier V."/>
            <person name="Ament-Velasquez S.L."/>
            <person name="Kruys A."/>
            <person name="Hutchinson M.I."/>
            <person name="Powell A.J."/>
            <person name="Barry K."/>
            <person name="Miller A.N."/>
            <person name="Grigoriev I.V."/>
            <person name="Debuchy R."/>
            <person name="Gladieux P."/>
            <person name="Hiltunen Thoren M."/>
            <person name="Johannesson H."/>
        </authorList>
    </citation>
    <scope>NUCLEOTIDE SEQUENCE</scope>
    <source>
        <strain evidence="4">SMH4131-1</strain>
    </source>
</reference>
<feature type="compositionally biased region" description="Acidic residues" evidence="2">
    <location>
        <begin position="389"/>
        <end position="399"/>
    </location>
</feature>
<feature type="region of interest" description="Disordered" evidence="2">
    <location>
        <begin position="348"/>
        <end position="411"/>
    </location>
</feature>
<dbReference type="PANTHER" id="PTHR38166">
    <property type="entry name" value="C2H2-TYPE DOMAIN-CONTAINING PROTEIN-RELATED"/>
    <property type="match status" value="1"/>
</dbReference>
<dbReference type="GO" id="GO:0008270">
    <property type="term" value="F:zinc ion binding"/>
    <property type="evidence" value="ECO:0007669"/>
    <property type="project" value="UniProtKB-KW"/>
</dbReference>
<feature type="compositionally biased region" description="Basic residues" evidence="2">
    <location>
        <begin position="467"/>
        <end position="478"/>
    </location>
</feature>
<evidence type="ECO:0000313" key="4">
    <source>
        <dbReference type="EMBL" id="KAK3332567.1"/>
    </source>
</evidence>
<feature type="compositionally biased region" description="Low complexity" evidence="2">
    <location>
        <begin position="400"/>
        <end position="409"/>
    </location>
</feature>